<comment type="caution">
    <text evidence="2">The sequence shown here is derived from an EMBL/GenBank/DDBJ whole genome shotgun (WGS) entry which is preliminary data.</text>
</comment>
<proteinExistence type="predicted"/>
<organism evidence="2 3">
    <name type="scientific">Candidatus Fimihabitans intestinipullorum</name>
    <dbReference type="NCBI Taxonomy" id="2840820"/>
    <lineage>
        <taxon>Bacteria</taxon>
        <taxon>Bacillati</taxon>
        <taxon>Mycoplasmatota</taxon>
        <taxon>Mycoplasmatota incertae sedis</taxon>
        <taxon>Candidatus Fimihabitans</taxon>
    </lineage>
</organism>
<evidence type="ECO:0000313" key="2">
    <source>
        <dbReference type="EMBL" id="HIU22453.1"/>
    </source>
</evidence>
<evidence type="ECO:0000256" key="1">
    <source>
        <dbReference type="SAM" id="SignalP"/>
    </source>
</evidence>
<keyword evidence="1" id="KW-0732">Signal</keyword>
<evidence type="ECO:0008006" key="4">
    <source>
        <dbReference type="Google" id="ProtNLM"/>
    </source>
</evidence>
<name>A0A9D1HTT9_9BACT</name>
<evidence type="ECO:0000313" key="3">
    <source>
        <dbReference type="Proteomes" id="UP000824087"/>
    </source>
</evidence>
<accession>A0A9D1HTT9</accession>
<dbReference type="EMBL" id="DVML01000013">
    <property type="protein sequence ID" value="HIU22453.1"/>
    <property type="molecule type" value="Genomic_DNA"/>
</dbReference>
<dbReference type="PROSITE" id="PS51257">
    <property type="entry name" value="PROKAR_LIPOPROTEIN"/>
    <property type="match status" value="1"/>
</dbReference>
<feature type="signal peptide" evidence="1">
    <location>
        <begin position="1"/>
        <end position="21"/>
    </location>
</feature>
<feature type="chain" id="PRO_5039476948" description="Lipoprotein" evidence="1">
    <location>
        <begin position="22"/>
        <end position="184"/>
    </location>
</feature>
<reference evidence="2" key="1">
    <citation type="submission" date="2020-10" db="EMBL/GenBank/DDBJ databases">
        <authorList>
            <person name="Gilroy R."/>
        </authorList>
    </citation>
    <scope>NUCLEOTIDE SEQUENCE</scope>
    <source>
        <strain evidence="2">CHK197-8231</strain>
    </source>
</reference>
<gene>
    <name evidence="2" type="ORF">IAD49_02600</name>
</gene>
<reference evidence="2" key="2">
    <citation type="journal article" date="2021" name="PeerJ">
        <title>Extensive microbial diversity within the chicken gut microbiome revealed by metagenomics and culture.</title>
        <authorList>
            <person name="Gilroy R."/>
            <person name="Ravi A."/>
            <person name="Getino M."/>
            <person name="Pursley I."/>
            <person name="Horton D.L."/>
            <person name="Alikhan N.F."/>
            <person name="Baker D."/>
            <person name="Gharbi K."/>
            <person name="Hall N."/>
            <person name="Watson M."/>
            <person name="Adriaenssens E.M."/>
            <person name="Foster-Nyarko E."/>
            <person name="Jarju S."/>
            <person name="Secka A."/>
            <person name="Antonio M."/>
            <person name="Oren A."/>
            <person name="Chaudhuri R.R."/>
            <person name="La Ragione R."/>
            <person name="Hildebrand F."/>
            <person name="Pallen M.J."/>
        </authorList>
    </citation>
    <scope>NUCLEOTIDE SEQUENCE</scope>
    <source>
        <strain evidence="2">CHK197-8231</strain>
    </source>
</reference>
<dbReference type="Proteomes" id="UP000824087">
    <property type="component" value="Unassembled WGS sequence"/>
</dbReference>
<protein>
    <recommendedName>
        <fullName evidence="4">Lipoprotein</fullName>
    </recommendedName>
</protein>
<dbReference type="AlphaFoldDB" id="A0A9D1HTT9"/>
<sequence>MKKFVILITLCLILIVTGCGSASKKEAGRKEKQKIEMEKEEIKEDVITPLESAMKTKQASKIIEVVSEQSDYYEPLNQIVHNVDPSMTSEMYQAYLETRTQDEYTVEEVDGQYYLSFTGETIDLLSMTSNGGYTDLVSFQALLAQQSKNKGGVLIRLVEEDGNWKVDPSDINFGIVLFGGTVVQ</sequence>